<feature type="region of interest" description="Disordered" evidence="1">
    <location>
        <begin position="137"/>
        <end position="158"/>
    </location>
</feature>
<dbReference type="Proteomes" id="UP001216558">
    <property type="component" value="Unassembled WGS sequence"/>
</dbReference>
<feature type="region of interest" description="Disordered" evidence="1">
    <location>
        <begin position="1"/>
        <end position="80"/>
    </location>
</feature>
<dbReference type="RefSeq" id="WP_273677941.1">
    <property type="nucleotide sequence ID" value="NZ_JAQQXQ010000006.1"/>
</dbReference>
<dbReference type="InterPro" id="IPR021880">
    <property type="entry name" value="DUF3489"/>
</dbReference>
<evidence type="ECO:0000256" key="1">
    <source>
        <dbReference type="SAM" id="MobiDB-lite"/>
    </source>
</evidence>
<proteinExistence type="predicted"/>
<organism evidence="2 3">
    <name type="scientific">Erythrobacter fulvus</name>
    <dbReference type="NCBI Taxonomy" id="2987523"/>
    <lineage>
        <taxon>Bacteria</taxon>
        <taxon>Pseudomonadati</taxon>
        <taxon>Pseudomonadota</taxon>
        <taxon>Alphaproteobacteria</taxon>
        <taxon>Sphingomonadales</taxon>
        <taxon>Erythrobacteraceae</taxon>
        <taxon>Erythrobacter/Porphyrobacter group</taxon>
        <taxon>Erythrobacter</taxon>
    </lineage>
</organism>
<comment type="caution">
    <text evidence="2">The sequence shown here is derived from an EMBL/GenBank/DDBJ whole genome shotgun (WGS) entry which is preliminary data.</text>
</comment>
<feature type="compositionally biased region" description="Low complexity" evidence="1">
    <location>
        <begin position="56"/>
        <end position="71"/>
    </location>
</feature>
<keyword evidence="3" id="KW-1185">Reference proteome</keyword>
<gene>
    <name evidence="2" type="ORF">OIK40_08965</name>
</gene>
<name>A0ABT5JQU5_9SPHN</name>
<protein>
    <submittedName>
        <fullName evidence="2">DUF3489 domain-containing protein</fullName>
    </submittedName>
</protein>
<accession>A0ABT5JQU5</accession>
<evidence type="ECO:0000313" key="3">
    <source>
        <dbReference type="Proteomes" id="UP001216558"/>
    </source>
</evidence>
<dbReference type="EMBL" id="JAQQXQ010000006">
    <property type="protein sequence ID" value="MDC8754770.1"/>
    <property type="molecule type" value="Genomic_DNA"/>
</dbReference>
<reference evidence="2 3" key="1">
    <citation type="submission" date="2022-10" db="EMBL/GenBank/DDBJ databases">
        <title>Erythrobacter sp. sf7 Genome sequencing.</title>
        <authorList>
            <person name="Park S."/>
        </authorList>
    </citation>
    <scope>NUCLEOTIDE SEQUENCE [LARGE SCALE GENOMIC DNA]</scope>
    <source>
        <strain evidence="3">sf7</strain>
    </source>
</reference>
<evidence type="ECO:0000313" key="2">
    <source>
        <dbReference type="EMBL" id="MDC8754770.1"/>
    </source>
</evidence>
<sequence length="158" mass="16418">MTNTNTAVAKAAPATESADPVNASKTSGKRLTAPSEADKKPAEPPTLLASNKKARSIASATASAPSEASHAVPEQQRKTKASVVEALLTREGGASLEALSEATGWQAHTCRAFLTGLRKKGREVIRASDKDGKSIYLITPDRSAPSPPKAKQTVAESN</sequence>
<dbReference type="Pfam" id="PF11994">
    <property type="entry name" value="DUF3489"/>
    <property type="match status" value="1"/>
</dbReference>